<gene>
    <name evidence="1" type="ORF">AVJ23_04060</name>
</gene>
<protein>
    <submittedName>
        <fullName evidence="1">Uncharacterized protein</fullName>
    </submittedName>
</protein>
<proteinExistence type="predicted"/>
<name>A0A0W7WMN1_9RHOB</name>
<dbReference type="STRING" id="1685382.AVJ23_04060"/>
<dbReference type="EMBL" id="LPXO01000002">
    <property type="protein sequence ID" value="KUF11768.1"/>
    <property type="molecule type" value="Genomic_DNA"/>
</dbReference>
<reference evidence="1 2" key="1">
    <citation type="submission" date="2015-12" db="EMBL/GenBank/DDBJ databases">
        <authorList>
            <person name="Shamseldin A."/>
            <person name="Moawad H."/>
            <person name="Abd El-Rahim W.M."/>
            <person name="Sadowsky M.J."/>
        </authorList>
    </citation>
    <scope>NUCLEOTIDE SEQUENCE [LARGE SCALE GENOMIC DNA]</scope>
    <source>
        <strain evidence="1 2">SJ5A-1</strain>
    </source>
</reference>
<dbReference type="AlphaFoldDB" id="A0A0W7WMN1"/>
<accession>A0A0W7WMN1</accession>
<organism evidence="1 2">
    <name type="scientific">Pseudoponticoccus marisrubri</name>
    <dbReference type="NCBI Taxonomy" id="1685382"/>
    <lineage>
        <taxon>Bacteria</taxon>
        <taxon>Pseudomonadati</taxon>
        <taxon>Pseudomonadota</taxon>
        <taxon>Alphaproteobacteria</taxon>
        <taxon>Rhodobacterales</taxon>
        <taxon>Roseobacteraceae</taxon>
        <taxon>Pseudoponticoccus</taxon>
    </lineage>
</organism>
<evidence type="ECO:0000313" key="2">
    <source>
        <dbReference type="Proteomes" id="UP000054396"/>
    </source>
</evidence>
<comment type="caution">
    <text evidence="1">The sequence shown here is derived from an EMBL/GenBank/DDBJ whole genome shotgun (WGS) entry which is preliminary data.</text>
</comment>
<sequence>MTWAVLTGDVVHSSDLSQDGLELAFDTLKDAAQDMADWPSIGTTAFARRGGDGWQIALDHPALHLRSALFLQARLAAQDPPCATRIAVATGAGSIPGDMDLNGAHGPAFTQSGRLLEALSGRSRLGFATPGPVGAVYALADHIAQGWTQAQARSLALVLPPDGRPRRDAAAQLGISRQAVDQALWAAGYPFIEAALAQLEVK</sequence>
<dbReference type="Proteomes" id="UP000054396">
    <property type="component" value="Unassembled WGS sequence"/>
</dbReference>
<evidence type="ECO:0000313" key="1">
    <source>
        <dbReference type="EMBL" id="KUF11768.1"/>
    </source>
</evidence>
<keyword evidence="2" id="KW-1185">Reference proteome</keyword>